<keyword evidence="3" id="KW-1185">Reference proteome</keyword>
<dbReference type="EMBL" id="JAJJMB010000835">
    <property type="protein sequence ID" value="KAI3960919.1"/>
    <property type="molecule type" value="Genomic_DNA"/>
</dbReference>
<evidence type="ECO:0000256" key="1">
    <source>
        <dbReference type="SAM" id="Phobius"/>
    </source>
</evidence>
<dbReference type="AlphaFoldDB" id="A0AAD4TL36"/>
<keyword evidence="1" id="KW-0812">Transmembrane</keyword>
<proteinExistence type="predicted"/>
<sequence>DLQVLSLRQQVSYKWIQLCISTLMGVILNCLGSKTSSLMIWSNPPIQQALNWTQIECIQHNKVCRVEDVPMKIKFTEN</sequence>
<keyword evidence="1" id="KW-0472">Membrane</keyword>
<feature type="non-terminal residue" evidence="2">
    <location>
        <position position="78"/>
    </location>
</feature>
<organism evidence="2 3">
    <name type="scientific">Papaver atlanticum</name>
    <dbReference type="NCBI Taxonomy" id="357466"/>
    <lineage>
        <taxon>Eukaryota</taxon>
        <taxon>Viridiplantae</taxon>
        <taxon>Streptophyta</taxon>
        <taxon>Embryophyta</taxon>
        <taxon>Tracheophyta</taxon>
        <taxon>Spermatophyta</taxon>
        <taxon>Magnoliopsida</taxon>
        <taxon>Ranunculales</taxon>
        <taxon>Papaveraceae</taxon>
        <taxon>Papaveroideae</taxon>
        <taxon>Papaver</taxon>
    </lineage>
</organism>
<evidence type="ECO:0000313" key="3">
    <source>
        <dbReference type="Proteomes" id="UP001202328"/>
    </source>
</evidence>
<feature type="transmembrane region" description="Helical" evidence="1">
    <location>
        <begin position="12"/>
        <end position="31"/>
    </location>
</feature>
<protein>
    <submittedName>
        <fullName evidence="2">Uncharacterized protein</fullName>
    </submittedName>
</protein>
<gene>
    <name evidence="2" type="ORF">MKW98_019120</name>
</gene>
<comment type="caution">
    <text evidence="2">The sequence shown here is derived from an EMBL/GenBank/DDBJ whole genome shotgun (WGS) entry which is preliminary data.</text>
</comment>
<accession>A0AAD4TL36</accession>
<name>A0AAD4TL36_9MAGN</name>
<reference evidence="2" key="1">
    <citation type="submission" date="2022-04" db="EMBL/GenBank/DDBJ databases">
        <title>A functionally conserved STORR gene fusion in Papaver species that diverged 16.8 million years ago.</title>
        <authorList>
            <person name="Catania T."/>
        </authorList>
    </citation>
    <scope>NUCLEOTIDE SEQUENCE</scope>
    <source>
        <strain evidence="2">S-188037</strain>
    </source>
</reference>
<evidence type="ECO:0000313" key="2">
    <source>
        <dbReference type="EMBL" id="KAI3960919.1"/>
    </source>
</evidence>
<keyword evidence="1" id="KW-1133">Transmembrane helix</keyword>
<dbReference type="Proteomes" id="UP001202328">
    <property type="component" value="Unassembled WGS sequence"/>
</dbReference>